<organism evidence="2 3">
    <name type="scientific">Luteipulveratus mongoliensis</name>
    <dbReference type="NCBI Taxonomy" id="571913"/>
    <lineage>
        <taxon>Bacteria</taxon>
        <taxon>Bacillati</taxon>
        <taxon>Actinomycetota</taxon>
        <taxon>Actinomycetes</taxon>
        <taxon>Micrococcales</taxon>
        <taxon>Dermacoccaceae</taxon>
        <taxon>Luteipulveratus</taxon>
    </lineage>
</organism>
<dbReference type="Proteomes" id="UP000066480">
    <property type="component" value="Chromosome"/>
</dbReference>
<name>A0A0K1JMY3_9MICO</name>
<keyword evidence="1" id="KW-1133">Transmembrane helix</keyword>
<evidence type="ECO:0000313" key="3">
    <source>
        <dbReference type="Proteomes" id="UP000066480"/>
    </source>
</evidence>
<keyword evidence="1" id="KW-0812">Transmembrane</keyword>
<gene>
    <name evidence="2" type="ORF">VV02_23035</name>
</gene>
<dbReference type="RefSeq" id="WP_052595421.1">
    <property type="nucleotide sequence ID" value="NZ_CP011112.1"/>
</dbReference>
<accession>A0A0K1JMY3</accession>
<sequence>MLQLAWLLINDARHRAHTAREEGASALEWAIIAAIVVVAATAVGAVVYKVVTNKASQIDNCGSLPAGSKC</sequence>
<dbReference type="STRING" id="571913.VV02_23035"/>
<evidence type="ECO:0000313" key="2">
    <source>
        <dbReference type="EMBL" id="AKU18066.1"/>
    </source>
</evidence>
<reference evidence="2 3" key="1">
    <citation type="submission" date="2015-03" db="EMBL/GenBank/DDBJ databases">
        <title>Luteipulveratus halotolerans sp. nov., a novel actinobacterium (Dermacoccaceae) from Sarawak, Malaysia.</title>
        <authorList>
            <person name="Juboi H."/>
            <person name="Basik A."/>
            <person name="Shamsul S.S."/>
            <person name="Arnold P."/>
            <person name="Schmitt E.K."/>
            <person name="Sanglier J.-J."/>
            <person name="Yeo T."/>
        </authorList>
    </citation>
    <scope>NUCLEOTIDE SEQUENCE [LARGE SCALE GENOMIC DNA]</scope>
    <source>
        <strain evidence="2 3">MN07-A0370</strain>
    </source>
</reference>
<evidence type="ECO:0000256" key="1">
    <source>
        <dbReference type="SAM" id="Phobius"/>
    </source>
</evidence>
<keyword evidence="1" id="KW-0472">Membrane</keyword>
<proteinExistence type="predicted"/>
<keyword evidence="3" id="KW-1185">Reference proteome</keyword>
<feature type="transmembrane region" description="Helical" evidence="1">
    <location>
        <begin position="29"/>
        <end position="48"/>
    </location>
</feature>
<dbReference type="AlphaFoldDB" id="A0A0K1JMY3"/>
<protein>
    <submittedName>
        <fullName evidence="2">Uncharacterized protein</fullName>
    </submittedName>
</protein>
<dbReference type="EMBL" id="CP011112">
    <property type="protein sequence ID" value="AKU18066.1"/>
    <property type="molecule type" value="Genomic_DNA"/>
</dbReference>
<dbReference type="KEGG" id="lmoi:VV02_23035"/>